<feature type="transmembrane region" description="Helical" evidence="1">
    <location>
        <begin position="50"/>
        <end position="68"/>
    </location>
</feature>
<evidence type="ECO:0000313" key="4">
    <source>
        <dbReference type="Proteomes" id="UP000322940"/>
    </source>
</evidence>
<gene>
    <name evidence="2" type="ORF">F2Y10_15405</name>
    <name evidence="3" type="ORF">NE651_07720</name>
</gene>
<keyword evidence="1" id="KW-0472">Membrane</keyword>
<dbReference type="Proteomes" id="UP001205035">
    <property type="component" value="Unassembled WGS sequence"/>
</dbReference>
<comment type="caution">
    <text evidence="2">The sequence shown here is derived from an EMBL/GenBank/DDBJ whole genome shotgun (WGS) entry which is preliminary data.</text>
</comment>
<organism evidence="2 4">
    <name type="scientific">Alistipes onderdonkii</name>
    <dbReference type="NCBI Taxonomy" id="328813"/>
    <lineage>
        <taxon>Bacteria</taxon>
        <taxon>Pseudomonadati</taxon>
        <taxon>Bacteroidota</taxon>
        <taxon>Bacteroidia</taxon>
        <taxon>Bacteroidales</taxon>
        <taxon>Rikenellaceae</taxon>
        <taxon>Alistipes</taxon>
    </lineage>
</organism>
<dbReference type="EMBL" id="JANGBQ010000009">
    <property type="protein sequence ID" value="MCQ5082779.1"/>
    <property type="molecule type" value="Genomic_DNA"/>
</dbReference>
<feature type="transmembrane region" description="Helical" evidence="1">
    <location>
        <begin position="20"/>
        <end position="38"/>
    </location>
</feature>
<evidence type="ECO:0000313" key="3">
    <source>
        <dbReference type="EMBL" id="MCQ5082779.1"/>
    </source>
</evidence>
<feature type="transmembrane region" description="Helical" evidence="1">
    <location>
        <begin position="164"/>
        <end position="181"/>
    </location>
</feature>
<keyword evidence="1" id="KW-0812">Transmembrane</keyword>
<name>A0A5B3GP13_9BACT</name>
<dbReference type="AlphaFoldDB" id="A0A5B3GP13"/>
<proteinExistence type="predicted"/>
<feature type="transmembrane region" description="Helical" evidence="1">
    <location>
        <begin position="225"/>
        <end position="246"/>
    </location>
</feature>
<sequence length="251" mass="28289">MGFDFLTDLSNMQVEIPPEVSRLAGFFVLLQGGMIYLQKKNNPAKDIWEDLSWVFLGGLFVYLFPELIRFMETLVNALMPIELHADSAIAEFMKESNLGDGSVPPPDSSTSFGNILMNAFLKSGTGQNAAGYLIAQGVLKPFADLVNYLCFPTFLTIRAVGLKVIYWSAPLILVLGAMSPFRSLWKQWFMIYIALLACGPMLYVADSFCEECFRIYASDADWPILGFFMIAMARFKAYQSVMELSYKLFRM</sequence>
<evidence type="ECO:0000256" key="1">
    <source>
        <dbReference type="SAM" id="Phobius"/>
    </source>
</evidence>
<accession>A0A5B3GP13</accession>
<reference evidence="3" key="2">
    <citation type="submission" date="2022-06" db="EMBL/GenBank/DDBJ databases">
        <title>Isolation of gut microbiota from human fecal samples.</title>
        <authorList>
            <person name="Pamer E.G."/>
            <person name="Barat B."/>
            <person name="Waligurski E."/>
            <person name="Medina S."/>
            <person name="Paddock L."/>
            <person name="Mostad J."/>
        </authorList>
    </citation>
    <scope>NUCLEOTIDE SEQUENCE</scope>
    <source>
        <strain evidence="3">DFI.6.22</strain>
    </source>
</reference>
<evidence type="ECO:0000313" key="2">
    <source>
        <dbReference type="EMBL" id="KAA2375271.1"/>
    </source>
</evidence>
<protein>
    <submittedName>
        <fullName evidence="2">Uncharacterized protein</fullName>
    </submittedName>
</protein>
<feature type="transmembrane region" description="Helical" evidence="1">
    <location>
        <begin position="188"/>
        <end position="205"/>
    </location>
</feature>
<dbReference type="RefSeq" id="WP_130065929.1">
    <property type="nucleotide sequence ID" value="NZ_DAWDON010000014.1"/>
</dbReference>
<keyword evidence="1" id="KW-1133">Transmembrane helix</keyword>
<reference evidence="2 4" key="1">
    <citation type="journal article" date="2019" name="Nat. Med.">
        <title>A library of human gut bacterial isolates paired with longitudinal multiomics data enables mechanistic microbiome research.</title>
        <authorList>
            <person name="Poyet M."/>
            <person name="Groussin M."/>
            <person name="Gibbons S.M."/>
            <person name="Avila-Pacheco J."/>
            <person name="Jiang X."/>
            <person name="Kearney S.M."/>
            <person name="Perrotta A.R."/>
            <person name="Berdy B."/>
            <person name="Zhao S."/>
            <person name="Lieberman T.D."/>
            <person name="Swanson P.K."/>
            <person name="Smith M."/>
            <person name="Roesemann S."/>
            <person name="Alexander J.E."/>
            <person name="Rich S.A."/>
            <person name="Livny J."/>
            <person name="Vlamakis H."/>
            <person name="Clish C."/>
            <person name="Bullock K."/>
            <person name="Deik A."/>
            <person name="Scott J."/>
            <person name="Pierce K.A."/>
            <person name="Xavier R.J."/>
            <person name="Alm E.J."/>
        </authorList>
    </citation>
    <scope>NUCLEOTIDE SEQUENCE [LARGE SCALE GENOMIC DNA]</scope>
    <source>
        <strain evidence="2 4">BIOML-A266</strain>
    </source>
</reference>
<dbReference type="EMBL" id="VVXH01000024">
    <property type="protein sequence ID" value="KAA2375271.1"/>
    <property type="molecule type" value="Genomic_DNA"/>
</dbReference>
<dbReference type="Proteomes" id="UP000322940">
    <property type="component" value="Unassembled WGS sequence"/>
</dbReference>